<dbReference type="Proteomes" id="UP000308489">
    <property type="component" value="Chromosome 1"/>
</dbReference>
<gene>
    <name evidence="1" type="ORF">NCTC503_00197</name>
</gene>
<dbReference type="RefSeq" id="WP_138209021.1">
    <property type="nucleotide sequence ID" value="NZ_CBCRUQ010000010.1"/>
</dbReference>
<sequence length="109" mass="12001">MKLIITIVQDRDANSLISELTERKYGVTKLASTGGFLKSGNTTLMIGIEDDKVNHVIDIIKETCNKREEIIVPVQPVSDIGAFYSSEPIKVNVGGATVFVVNVYKFVKK</sequence>
<reference evidence="1 2" key="1">
    <citation type="submission" date="2019-05" db="EMBL/GenBank/DDBJ databases">
        <authorList>
            <consortium name="Pathogen Informatics"/>
        </authorList>
    </citation>
    <scope>NUCLEOTIDE SEQUENCE [LARGE SCALE GENOMIC DNA]</scope>
    <source>
        <strain evidence="1 2">NCTC503</strain>
    </source>
</reference>
<dbReference type="AlphaFoldDB" id="A0A4U9QY95"/>
<evidence type="ECO:0000313" key="1">
    <source>
        <dbReference type="EMBL" id="VTQ82503.1"/>
    </source>
</evidence>
<dbReference type="InterPro" id="IPR015867">
    <property type="entry name" value="N-reg_PII/ATP_PRibTrfase_C"/>
</dbReference>
<keyword evidence="2" id="KW-1185">Reference proteome</keyword>
<dbReference type="Pfam" id="PF06153">
    <property type="entry name" value="CdAMP_rec"/>
    <property type="match status" value="1"/>
</dbReference>
<name>A0A4U9QY95_HATHI</name>
<dbReference type="EMBL" id="LR590481">
    <property type="protein sequence ID" value="VTQ82503.1"/>
    <property type="molecule type" value="Genomic_DNA"/>
</dbReference>
<dbReference type="KEGG" id="hhw:NCTC503_00197"/>
<protein>
    <submittedName>
        <fullName evidence="1">Protein from nitrogen regulatory protein P-II</fullName>
    </submittedName>
</protein>
<dbReference type="InterPro" id="IPR010375">
    <property type="entry name" value="CdAMP_rec"/>
</dbReference>
<evidence type="ECO:0000313" key="2">
    <source>
        <dbReference type="Proteomes" id="UP000308489"/>
    </source>
</evidence>
<proteinExistence type="predicted"/>
<dbReference type="InterPro" id="IPR011322">
    <property type="entry name" value="N-reg_PII-like_a/b"/>
</dbReference>
<dbReference type="OrthoDB" id="9794275at2"/>
<dbReference type="Gene3D" id="3.30.70.120">
    <property type="match status" value="1"/>
</dbReference>
<accession>A0A4U9QY95</accession>
<organism evidence="1 2">
    <name type="scientific">Hathewaya histolytica</name>
    <name type="common">Clostridium histolyticum</name>
    <dbReference type="NCBI Taxonomy" id="1498"/>
    <lineage>
        <taxon>Bacteria</taxon>
        <taxon>Bacillati</taxon>
        <taxon>Bacillota</taxon>
        <taxon>Clostridia</taxon>
        <taxon>Eubacteriales</taxon>
        <taxon>Clostridiaceae</taxon>
        <taxon>Hathewaya</taxon>
    </lineage>
</organism>
<dbReference type="SUPFAM" id="SSF54913">
    <property type="entry name" value="GlnB-like"/>
    <property type="match status" value="1"/>
</dbReference>
<dbReference type="PANTHER" id="PTHR38456:SF1">
    <property type="entry name" value="CYCLIC DI-AMP RECEPTOR A"/>
    <property type="match status" value="1"/>
</dbReference>
<dbReference type="PANTHER" id="PTHR38456">
    <property type="entry name" value="CYCLIC DI-AMP RECEPTOR A"/>
    <property type="match status" value="1"/>
</dbReference>